<keyword evidence="4" id="KW-1185">Reference proteome</keyword>
<dbReference type="PROSITE" id="PS50088">
    <property type="entry name" value="ANK_REPEAT"/>
    <property type="match status" value="1"/>
</dbReference>
<reference evidence="3" key="2">
    <citation type="submission" date="2015-03" db="UniProtKB">
        <authorList>
            <consortium name="EnsemblPlants"/>
        </authorList>
    </citation>
    <scope>IDENTIFICATION</scope>
</reference>
<dbReference type="SUPFAM" id="SSF48403">
    <property type="entry name" value="Ankyrin repeat"/>
    <property type="match status" value="1"/>
</dbReference>
<evidence type="ECO:0000256" key="2">
    <source>
        <dbReference type="SAM" id="MobiDB-lite"/>
    </source>
</evidence>
<feature type="region of interest" description="Disordered" evidence="2">
    <location>
        <begin position="58"/>
        <end position="79"/>
    </location>
</feature>
<name>A0A0D3FEG8_9ORYZ</name>
<evidence type="ECO:0000256" key="1">
    <source>
        <dbReference type="PROSITE-ProRule" id="PRU00023"/>
    </source>
</evidence>
<dbReference type="HOGENOM" id="CLU_000134_36_0_1"/>
<dbReference type="Pfam" id="PF12796">
    <property type="entry name" value="Ank_2"/>
    <property type="match status" value="1"/>
</dbReference>
<reference evidence="3" key="1">
    <citation type="journal article" date="2009" name="Rice">
        <title>De Novo Next Generation Sequencing of Plant Genomes.</title>
        <authorList>
            <person name="Rounsley S."/>
            <person name="Marri P.R."/>
            <person name="Yu Y."/>
            <person name="He R."/>
            <person name="Sisneros N."/>
            <person name="Goicoechea J.L."/>
            <person name="Lee S.J."/>
            <person name="Angelova A."/>
            <person name="Kudrna D."/>
            <person name="Luo M."/>
            <person name="Affourtit J."/>
            <person name="Desany B."/>
            <person name="Knight J."/>
            <person name="Niazi F."/>
            <person name="Egholm M."/>
            <person name="Wing R.A."/>
        </authorList>
    </citation>
    <scope>NUCLEOTIDE SEQUENCE [LARGE SCALE GENOMIC DNA]</scope>
    <source>
        <strain evidence="3">cv. IRGC 105608</strain>
    </source>
</reference>
<proteinExistence type="predicted"/>
<organism evidence="3">
    <name type="scientific">Oryza barthii</name>
    <dbReference type="NCBI Taxonomy" id="65489"/>
    <lineage>
        <taxon>Eukaryota</taxon>
        <taxon>Viridiplantae</taxon>
        <taxon>Streptophyta</taxon>
        <taxon>Embryophyta</taxon>
        <taxon>Tracheophyta</taxon>
        <taxon>Spermatophyta</taxon>
        <taxon>Magnoliopsida</taxon>
        <taxon>Liliopsida</taxon>
        <taxon>Poales</taxon>
        <taxon>Poaceae</taxon>
        <taxon>BOP clade</taxon>
        <taxon>Oryzoideae</taxon>
        <taxon>Oryzeae</taxon>
        <taxon>Oryzinae</taxon>
        <taxon>Oryza</taxon>
    </lineage>
</organism>
<dbReference type="InterPro" id="IPR036770">
    <property type="entry name" value="Ankyrin_rpt-contain_sf"/>
</dbReference>
<dbReference type="Proteomes" id="UP000026960">
    <property type="component" value="Chromosome 3"/>
</dbReference>
<dbReference type="PROSITE" id="PS50297">
    <property type="entry name" value="ANK_REP_REGION"/>
    <property type="match status" value="1"/>
</dbReference>
<dbReference type="Gene3D" id="1.25.40.20">
    <property type="entry name" value="Ankyrin repeat-containing domain"/>
    <property type="match status" value="1"/>
</dbReference>
<dbReference type="PANTHER" id="PTHR24121">
    <property type="entry name" value="NO MECHANORECEPTOR POTENTIAL C, ISOFORM D-RELATED"/>
    <property type="match status" value="1"/>
</dbReference>
<dbReference type="PANTHER" id="PTHR24121:SF21">
    <property type="entry name" value="ANKYRIN REPEAT FAMILY PROTEIN"/>
    <property type="match status" value="1"/>
</dbReference>
<sequence>MAISSGNGNAGELNAEAPHRGEPHAPAMAMAVCSLLNASRTGNDEELRRLLLRTAGGDVDGAAAQHQPSSSARPSRVPRDVHVSPLERLTYQGDTALHMVAASGDEENFLKSAGIICRSGRGDMGLLVTPNCNGDTPLHSAATAGNLAMVRKLIELSKCTANNGSSATAAAKMLRRENKSGETALHGAIRFGSVGMVRKLLEEDPELVCIPRSATGTSPLYLAVLLGRDQIVGEIHKVIATAPNHISFSGPDGQTAMHAAVLRGEGETQIS</sequence>
<dbReference type="EnsemblPlants" id="OBART03G05510.1">
    <property type="protein sequence ID" value="OBART03G05510.1"/>
    <property type="gene ID" value="OBART03G05510"/>
</dbReference>
<feature type="repeat" description="ANK" evidence="1">
    <location>
        <begin position="133"/>
        <end position="155"/>
    </location>
</feature>
<dbReference type="InterPro" id="IPR002110">
    <property type="entry name" value="Ankyrin_rpt"/>
</dbReference>
<dbReference type="eggNOG" id="KOG0504">
    <property type="taxonomic scope" value="Eukaryota"/>
</dbReference>
<dbReference type="STRING" id="65489.A0A0D3FEG8"/>
<protein>
    <submittedName>
        <fullName evidence="3">Uncharacterized protein</fullName>
    </submittedName>
</protein>
<dbReference type="AlphaFoldDB" id="A0A0D3FEG8"/>
<keyword evidence="1" id="KW-0040">ANK repeat</keyword>
<accession>A0A0D3FEG8</accession>
<evidence type="ECO:0000313" key="4">
    <source>
        <dbReference type="Proteomes" id="UP000026960"/>
    </source>
</evidence>
<dbReference type="PaxDb" id="65489-OBART03G05510.1"/>
<evidence type="ECO:0000313" key="3">
    <source>
        <dbReference type="EnsemblPlants" id="OBART03G05510.1"/>
    </source>
</evidence>
<dbReference type="Gramene" id="OBART03G05510.1">
    <property type="protein sequence ID" value="OBART03G05510.1"/>
    <property type="gene ID" value="OBART03G05510"/>
</dbReference>
<feature type="region of interest" description="Disordered" evidence="2">
    <location>
        <begin position="1"/>
        <end position="22"/>
    </location>
</feature>
<dbReference type="SMART" id="SM00248">
    <property type="entry name" value="ANK"/>
    <property type="match status" value="4"/>
</dbReference>